<gene>
    <name evidence="2" type="ORF">LPLAT_LOCUS14243</name>
</gene>
<reference evidence="2" key="1">
    <citation type="submission" date="2024-04" db="EMBL/GenBank/DDBJ databases">
        <authorList>
            <consortium name="Molecular Ecology Group"/>
        </authorList>
    </citation>
    <scope>NUCLEOTIDE SEQUENCE</scope>
</reference>
<feature type="signal peptide" evidence="1">
    <location>
        <begin position="1"/>
        <end position="16"/>
    </location>
</feature>
<dbReference type="Proteomes" id="UP001497644">
    <property type="component" value="Chromosome 9"/>
</dbReference>
<sequence>MFWTVVVLEFLRYAWIRTTGLFIYGSQERRATMTVGEPNYERSFRSMTDTLRDRPRARLNVNSRHFRDIAFS</sequence>
<dbReference type="EMBL" id="OZ034832">
    <property type="protein sequence ID" value="CAL1689291.1"/>
    <property type="molecule type" value="Genomic_DNA"/>
</dbReference>
<name>A0AAV2PBZ9_9HYME</name>
<protein>
    <recommendedName>
        <fullName evidence="4">Secreted protein</fullName>
    </recommendedName>
</protein>
<dbReference type="AlphaFoldDB" id="A0AAV2PBZ9"/>
<evidence type="ECO:0000256" key="1">
    <source>
        <dbReference type="SAM" id="SignalP"/>
    </source>
</evidence>
<evidence type="ECO:0000313" key="3">
    <source>
        <dbReference type="Proteomes" id="UP001497644"/>
    </source>
</evidence>
<feature type="chain" id="PRO_5043707736" description="Secreted protein" evidence="1">
    <location>
        <begin position="17"/>
        <end position="72"/>
    </location>
</feature>
<accession>A0AAV2PBZ9</accession>
<evidence type="ECO:0000313" key="2">
    <source>
        <dbReference type="EMBL" id="CAL1689291.1"/>
    </source>
</evidence>
<keyword evidence="3" id="KW-1185">Reference proteome</keyword>
<organism evidence="2 3">
    <name type="scientific">Lasius platythorax</name>
    <dbReference type="NCBI Taxonomy" id="488582"/>
    <lineage>
        <taxon>Eukaryota</taxon>
        <taxon>Metazoa</taxon>
        <taxon>Ecdysozoa</taxon>
        <taxon>Arthropoda</taxon>
        <taxon>Hexapoda</taxon>
        <taxon>Insecta</taxon>
        <taxon>Pterygota</taxon>
        <taxon>Neoptera</taxon>
        <taxon>Endopterygota</taxon>
        <taxon>Hymenoptera</taxon>
        <taxon>Apocrita</taxon>
        <taxon>Aculeata</taxon>
        <taxon>Formicoidea</taxon>
        <taxon>Formicidae</taxon>
        <taxon>Formicinae</taxon>
        <taxon>Lasius</taxon>
        <taxon>Lasius</taxon>
    </lineage>
</organism>
<keyword evidence="1" id="KW-0732">Signal</keyword>
<evidence type="ECO:0008006" key="4">
    <source>
        <dbReference type="Google" id="ProtNLM"/>
    </source>
</evidence>
<proteinExistence type="predicted"/>